<reference evidence="1" key="1">
    <citation type="journal article" date="2014" name="Int. J. Syst. Evol. Microbiol.">
        <title>Complete genome sequence of Corynebacterium casei LMG S-19264T (=DSM 44701T), isolated from a smear-ripened cheese.</title>
        <authorList>
            <consortium name="US DOE Joint Genome Institute (JGI-PGF)"/>
            <person name="Walter F."/>
            <person name="Albersmeier A."/>
            <person name="Kalinowski J."/>
            <person name="Ruckert C."/>
        </authorList>
    </citation>
    <scope>NUCLEOTIDE SEQUENCE</scope>
    <source>
        <strain evidence="1">JCM 3090</strain>
    </source>
</reference>
<dbReference type="Proteomes" id="UP000649739">
    <property type="component" value="Unassembled WGS sequence"/>
</dbReference>
<reference evidence="1" key="2">
    <citation type="submission" date="2020-09" db="EMBL/GenBank/DDBJ databases">
        <authorList>
            <person name="Sun Q."/>
            <person name="Ohkuma M."/>
        </authorList>
    </citation>
    <scope>NUCLEOTIDE SEQUENCE</scope>
    <source>
        <strain evidence="1">JCM 3090</strain>
    </source>
</reference>
<evidence type="ECO:0008006" key="3">
    <source>
        <dbReference type="Google" id="ProtNLM"/>
    </source>
</evidence>
<evidence type="ECO:0000313" key="2">
    <source>
        <dbReference type="Proteomes" id="UP000649739"/>
    </source>
</evidence>
<accession>A0A8J3B1X7</accession>
<dbReference type="RefSeq" id="WP_189169720.1">
    <property type="nucleotide sequence ID" value="NZ_BMQB01000003.1"/>
</dbReference>
<protein>
    <recommendedName>
        <fullName evidence="3">NERD domain-containing protein</fullName>
    </recommendedName>
</protein>
<evidence type="ECO:0000313" key="1">
    <source>
        <dbReference type="EMBL" id="GGJ89682.1"/>
    </source>
</evidence>
<dbReference type="EMBL" id="BMQB01000003">
    <property type="protein sequence ID" value="GGJ89682.1"/>
    <property type="molecule type" value="Genomic_DNA"/>
</dbReference>
<proteinExistence type="predicted"/>
<organism evidence="1 2">
    <name type="scientific">Pilimelia anulata</name>
    <dbReference type="NCBI Taxonomy" id="53371"/>
    <lineage>
        <taxon>Bacteria</taxon>
        <taxon>Bacillati</taxon>
        <taxon>Actinomycetota</taxon>
        <taxon>Actinomycetes</taxon>
        <taxon>Micromonosporales</taxon>
        <taxon>Micromonosporaceae</taxon>
        <taxon>Pilimelia</taxon>
    </lineage>
</organism>
<name>A0A8J3B1X7_9ACTN</name>
<keyword evidence="2" id="KW-1185">Reference proteome</keyword>
<comment type="caution">
    <text evidence="1">The sequence shown here is derived from an EMBL/GenBank/DDBJ whole genome shotgun (WGS) entry which is preliminary data.</text>
</comment>
<sequence length="211" mass="22269">MSFIEHGEPGGSIAAGGGKYSRDAARRGGYFERTVAGALRTWLGRRADTLHLMHDLGNFNQIGGAGLPPLSLGAANVDHLVVGGERWLLFDAKGCGAGTLQLDDRGRGVLVKDDGGVVAQPWLNSQKTYSLMGAVYRLTEGVGGQVAWVLPDHTDYTRLPVNKVRAFAKSGGFVLHVSELAAGGLDEHLPDPQPPASPATVQALRQHLLSG</sequence>
<dbReference type="AlphaFoldDB" id="A0A8J3B1X7"/>
<gene>
    <name evidence="1" type="ORF">GCM10010123_19330</name>
</gene>